<protein>
    <submittedName>
        <fullName evidence="8">X-ray repair cross complementing 4 isoform x1</fullName>
    </submittedName>
</protein>
<proteinExistence type="evidence at transcript level"/>
<evidence type="ECO:0000256" key="4">
    <source>
        <dbReference type="ARBA" id="ARBA00023242"/>
    </source>
</evidence>
<keyword evidence="4" id="KW-0539">Nucleus</keyword>
<dbReference type="InterPro" id="IPR053962">
    <property type="entry name" value="XRCC4_CC"/>
</dbReference>
<feature type="domain" description="XRCC4 N-terminal" evidence="6">
    <location>
        <begin position="20"/>
        <end position="114"/>
    </location>
</feature>
<dbReference type="GO" id="GO:0006310">
    <property type="term" value="P:DNA recombination"/>
    <property type="evidence" value="ECO:0007669"/>
    <property type="project" value="InterPro"/>
</dbReference>
<accession>A0A7G7WNJ2</accession>
<dbReference type="AlphaFoldDB" id="A0A7G7WNJ2"/>
<organism evidence="8">
    <name type="scientific">Brachionus koreanus</name>
    <dbReference type="NCBI Taxonomy" id="1199090"/>
    <lineage>
        <taxon>Eukaryota</taxon>
        <taxon>Metazoa</taxon>
        <taxon>Spiralia</taxon>
        <taxon>Gnathifera</taxon>
        <taxon>Rotifera</taxon>
        <taxon>Eurotatoria</taxon>
        <taxon>Monogononta</taxon>
        <taxon>Pseudotrocha</taxon>
        <taxon>Ploima</taxon>
        <taxon>Brachionidae</taxon>
        <taxon>Brachionus</taxon>
    </lineage>
</organism>
<evidence type="ECO:0000313" key="8">
    <source>
        <dbReference type="EMBL" id="QNH68118.1"/>
    </source>
</evidence>
<dbReference type="GO" id="GO:0010165">
    <property type="term" value="P:response to X-ray"/>
    <property type="evidence" value="ECO:0007669"/>
    <property type="project" value="TreeGrafter"/>
</dbReference>
<dbReference type="GO" id="GO:0005958">
    <property type="term" value="C:DNA-dependent protein kinase-DNA ligase 4 complex"/>
    <property type="evidence" value="ECO:0007669"/>
    <property type="project" value="TreeGrafter"/>
</dbReference>
<dbReference type="PANTHER" id="PTHR28559:SF1">
    <property type="entry name" value="DNA REPAIR PROTEIN XRCC4"/>
    <property type="match status" value="1"/>
</dbReference>
<keyword evidence="3" id="KW-0234">DNA repair</keyword>
<evidence type="ECO:0000256" key="2">
    <source>
        <dbReference type="ARBA" id="ARBA00022763"/>
    </source>
</evidence>
<dbReference type="SUPFAM" id="SSF58022">
    <property type="entry name" value="XRCC4, C-terminal oligomerization domain"/>
    <property type="match status" value="1"/>
</dbReference>
<evidence type="ECO:0000259" key="6">
    <source>
        <dbReference type="Pfam" id="PF06632"/>
    </source>
</evidence>
<dbReference type="GO" id="GO:0006303">
    <property type="term" value="P:double-strand break repair via nonhomologous end joining"/>
    <property type="evidence" value="ECO:0007669"/>
    <property type="project" value="UniProtKB-ARBA"/>
</dbReference>
<keyword evidence="5" id="KW-0175">Coiled coil</keyword>
<dbReference type="Gene3D" id="2.170.210.10">
    <property type="entry name" value="DNA double-strand break repair and VJ recombination XRCC4, N-terminal"/>
    <property type="match status" value="1"/>
</dbReference>
<sequence length="199" mass="23532">MVQSELLSSFKHEKNKRFSLLQIWNDDDQDEFLKLILTDYLNYWTGKYSLEEIKKFSNLNDFDINGIKQQFIDAFATDFQNFSLKVEGLETKKLEIKKVLDSEIKVKVISIELKIASDSSLLAEEIFNFSIKKIKNLQKRNELLENEIQELREQKNEAVESLRECVNEKEAMEFDLYSKFVQILNEKKSKIRELAKSDE</sequence>
<feature type="domain" description="XRCC4 coiled-coil" evidence="7">
    <location>
        <begin position="125"/>
        <end position="194"/>
    </location>
</feature>
<keyword evidence="2" id="KW-0227">DNA damage</keyword>
<dbReference type="Pfam" id="PF06632">
    <property type="entry name" value="XRCC4"/>
    <property type="match status" value="1"/>
</dbReference>
<dbReference type="InterPro" id="IPR014751">
    <property type="entry name" value="XRCC4-like_C"/>
</dbReference>
<name>A0A7G7WNJ2_9BILA</name>
<evidence type="ECO:0000256" key="1">
    <source>
        <dbReference type="ARBA" id="ARBA00004123"/>
    </source>
</evidence>
<dbReference type="GO" id="GO:0032807">
    <property type="term" value="C:DNA ligase IV complex"/>
    <property type="evidence" value="ECO:0007669"/>
    <property type="project" value="TreeGrafter"/>
</dbReference>
<reference evidence="8" key="1">
    <citation type="submission" date="2020-04" db="EMBL/GenBank/DDBJ databases">
        <title>Genome-wide identification of DNA double-strand break (DSBs) repair genes and transcriptional modulation in response to Benzo[alpha]pyrene in the monogonont rotifer Brachionus spp.</title>
        <authorList>
            <person name="Kim M.-S."/>
            <person name="Lee Y.H."/>
            <person name="Lee J.-S."/>
        </authorList>
    </citation>
    <scope>NUCLEOTIDE SEQUENCE</scope>
</reference>
<evidence type="ECO:0000256" key="5">
    <source>
        <dbReference type="SAM" id="Coils"/>
    </source>
</evidence>
<comment type="subcellular location">
    <subcellularLocation>
        <location evidence="1">Nucleus</location>
    </subcellularLocation>
</comment>
<feature type="coiled-coil region" evidence="5">
    <location>
        <begin position="127"/>
        <end position="168"/>
    </location>
</feature>
<dbReference type="Pfam" id="PF21924">
    <property type="entry name" value="XRCC4_CC"/>
    <property type="match status" value="1"/>
</dbReference>
<dbReference type="PANTHER" id="PTHR28559">
    <property type="entry name" value="DNA REPAIR PROTEIN XRCC4"/>
    <property type="match status" value="1"/>
</dbReference>
<dbReference type="InterPro" id="IPR053961">
    <property type="entry name" value="XRCC4_N"/>
</dbReference>
<dbReference type="InterPro" id="IPR038051">
    <property type="entry name" value="XRCC4-like_N_sf"/>
</dbReference>
<evidence type="ECO:0000259" key="7">
    <source>
        <dbReference type="Pfam" id="PF21924"/>
    </source>
</evidence>
<dbReference type="InterPro" id="IPR010585">
    <property type="entry name" value="DNA_repair_prot_XRCC4"/>
</dbReference>
<dbReference type="EMBL" id="MT276031">
    <property type="protein sequence ID" value="QNH68118.1"/>
    <property type="molecule type" value="mRNA"/>
</dbReference>
<evidence type="ECO:0000256" key="3">
    <source>
        <dbReference type="ARBA" id="ARBA00023204"/>
    </source>
</evidence>
<dbReference type="Gene3D" id="1.20.5.370">
    <property type="match status" value="1"/>
</dbReference>
<dbReference type="GO" id="GO:0003677">
    <property type="term" value="F:DNA binding"/>
    <property type="evidence" value="ECO:0007669"/>
    <property type="project" value="InterPro"/>
</dbReference>